<proteinExistence type="inferred from homology"/>
<feature type="non-terminal residue" evidence="4">
    <location>
        <position position="1"/>
    </location>
</feature>
<dbReference type="Pfam" id="PF00630">
    <property type="entry name" value="Filamin"/>
    <property type="match status" value="1"/>
</dbReference>
<protein>
    <recommendedName>
        <fullName evidence="5">Filamin</fullName>
    </recommendedName>
</protein>
<dbReference type="OrthoDB" id="5334309at2759"/>
<dbReference type="SUPFAM" id="SSF81296">
    <property type="entry name" value="E set domains"/>
    <property type="match status" value="1"/>
</dbReference>
<dbReference type="InterPro" id="IPR014756">
    <property type="entry name" value="Ig_E-set"/>
</dbReference>
<dbReference type="InterPro" id="IPR044801">
    <property type="entry name" value="Filamin"/>
</dbReference>
<accession>A0A0L8GXI0</accession>
<dbReference type="AlphaFoldDB" id="A0A0L8GXI0"/>
<reference evidence="4" key="1">
    <citation type="submission" date="2015-07" db="EMBL/GenBank/DDBJ databases">
        <title>MeaNS - Measles Nucleotide Surveillance Program.</title>
        <authorList>
            <person name="Tran T."/>
            <person name="Druce J."/>
        </authorList>
    </citation>
    <scope>NUCLEOTIDE SEQUENCE</scope>
    <source>
        <strain evidence="4">UCB-OBI-ISO-001</strain>
        <tissue evidence="4">Gonad</tissue>
    </source>
</reference>
<dbReference type="EMBL" id="KQ420017">
    <property type="protein sequence ID" value="KOF81668.1"/>
    <property type="molecule type" value="Genomic_DNA"/>
</dbReference>
<feature type="repeat" description="Filamin" evidence="3">
    <location>
        <begin position="32"/>
        <end position="127"/>
    </location>
</feature>
<dbReference type="GO" id="GO:0051015">
    <property type="term" value="F:actin filament binding"/>
    <property type="evidence" value="ECO:0007669"/>
    <property type="project" value="InterPro"/>
</dbReference>
<name>A0A0L8GXI0_OCTBM</name>
<evidence type="ECO:0000256" key="2">
    <source>
        <dbReference type="ARBA" id="ARBA00022737"/>
    </source>
</evidence>
<evidence type="ECO:0000256" key="3">
    <source>
        <dbReference type="PROSITE-ProRule" id="PRU00087"/>
    </source>
</evidence>
<dbReference type="GO" id="GO:0030036">
    <property type="term" value="P:actin cytoskeleton organization"/>
    <property type="evidence" value="ECO:0007669"/>
    <property type="project" value="InterPro"/>
</dbReference>
<dbReference type="PANTHER" id="PTHR38537:SF8">
    <property type="entry name" value="FILAMIN-A"/>
    <property type="match status" value="1"/>
</dbReference>
<comment type="similarity">
    <text evidence="1">Belongs to the filamin family.</text>
</comment>
<dbReference type="SMART" id="SM00557">
    <property type="entry name" value="IG_FLMN"/>
    <property type="match status" value="1"/>
</dbReference>
<evidence type="ECO:0008006" key="5">
    <source>
        <dbReference type="Google" id="ProtNLM"/>
    </source>
</evidence>
<gene>
    <name evidence="4" type="ORF">OCBIM_22026206mg</name>
</gene>
<sequence>TGAGHKPCPFTETSTLVIETVDKKIGHVTTKKLRGDATKVLAKGIGLKKAFNNRAVSITLDVKDAGHGMLNVGMVSEKGNPPVELSYKASGRNAYTLQYKVNEAGDHTLAINWGDEPIPGSPFSIHC</sequence>
<evidence type="ECO:0000256" key="1">
    <source>
        <dbReference type="ARBA" id="ARBA00009238"/>
    </source>
</evidence>
<dbReference type="InterPro" id="IPR013783">
    <property type="entry name" value="Ig-like_fold"/>
</dbReference>
<dbReference type="STRING" id="37653.A0A0L8GXI0"/>
<dbReference type="Gene3D" id="2.60.40.10">
    <property type="entry name" value="Immunoglobulins"/>
    <property type="match status" value="1"/>
</dbReference>
<dbReference type="PANTHER" id="PTHR38537">
    <property type="entry name" value="JITTERBUG, ISOFORM N"/>
    <property type="match status" value="1"/>
</dbReference>
<dbReference type="PROSITE" id="PS50194">
    <property type="entry name" value="FILAMIN_REPEAT"/>
    <property type="match status" value="1"/>
</dbReference>
<dbReference type="InterPro" id="IPR017868">
    <property type="entry name" value="Filamin/ABP280_repeat-like"/>
</dbReference>
<organism evidence="4">
    <name type="scientific">Octopus bimaculoides</name>
    <name type="common">California two-spotted octopus</name>
    <dbReference type="NCBI Taxonomy" id="37653"/>
    <lineage>
        <taxon>Eukaryota</taxon>
        <taxon>Metazoa</taxon>
        <taxon>Spiralia</taxon>
        <taxon>Lophotrochozoa</taxon>
        <taxon>Mollusca</taxon>
        <taxon>Cephalopoda</taxon>
        <taxon>Coleoidea</taxon>
        <taxon>Octopodiformes</taxon>
        <taxon>Octopoda</taxon>
        <taxon>Incirrata</taxon>
        <taxon>Octopodidae</taxon>
        <taxon>Octopus</taxon>
    </lineage>
</organism>
<evidence type="ECO:0000313" key="4">
    <source>
        <dbReference type="EMBL" id="KOF81668.1"/>
    </source>
</evidence>
<keyword evidence="2" id="KW-0677">Repeat</keyword>
<dbReference type="InterPro" id="IPR001298">
    <property type="entry name" value="Filamin/ABP280_rpt"/>
</dbReference>